<evidence type="ECO:0000313" key="8">
    <source>
        <dbReference type="Proteomes" id="UP000239209"/>
    </source>
</evidence>
<organism evidence="7 8">
    <name type="scientific">Pseudosporangium ferrugineum</name>
    <dbReference type="NCBI Taxonomy" id="439699"/>
    <lineage>
        <taxon>Bacteria</taxon>
        <taxon>Bacillati</taxon>
        <taxon>Actinomycetota</taxon>
        <taxon>Actinomycetes</taxon>
        <taxon>Micromonosporales</taxon>
        <taxon>Micromonosporaceae</taxon>
        <taxon>Pseudosporangium</taxon>
    </lineage>
</organism>
<dbReference type="SMART" id="SM01012">
    <property type="entry name" value="ANTAR"/>
    <property type="match status" value="1"/>
</dbReference>
<accession>A0A2T0RI51</accession>
<evidence type="ECO:0000313" key="7">
    <source>
        <dbReference type="EMBL" id="PRY20801.1"/>
    </source>
</evidence>
<evidence type="ECO:0000256" key="4">
    <source>
        <dbReference type="ARBA" id="ARBA00023163"/>
    </source>
</evidence>
<dbReference type="Gene3D" id="1.10.10.10">
    <property type="entry name" value="Winged helix-like DNA-binding domain superfamily/Winged helix DNA-binding domain"/>
    <property type="match status" value="1"/>
</dbReference>
<evidence type="ECO:0000256" key="1">
    <source>
        <dbReference type="ARBA" id="ARBA00022679"/>
    </source>
</evidence>
<keyword evidence="1" id="KW-0808">Transferase</keyword>
<comment type="caution">
    <text evidence="7">The sequence shown here is derived from an EMBL/GenBank/DDBJ whole genome shotgun (WGS) entry which is preliminary data.</text>
</comment>
<dbReference type="PIRSF" id="PIRSF036625">
    <property type="entry name" value="GAF_ANTAR"/>
    <property type="match status" value="1"/>
</dbReference>
<dbReference type="OrthoDB" id="3688893at2"/>
<dbReference type="GO" id="GO:0003723">
    <property type="term" value="F:RNA binding"/>
    <property type="evidence" value="ECO:0007669"/>
    <property type="project" value="InterPro"/>
</dbReference>
<keyword evidence="4" id="KW-0804">Transcription</keyword>
<dbReference type="Pfam" id="PF03861">
    <property type="entry name" value="ANTAR"/>
    <property type="match status" value="1"/>
</dbReference>
<feature type="region of interest" description="Disordered" evidence="5">
    <location>
        <begin position="1"/>
        <end position="20"/>
    </location>
</feature>
<dbReference type="PROSITE" id="PS50921">
    <property type="entry name" value="ANTAR"/>
    <property type="match status" value="1"/>
</dbReference>
<feature type="domain" description="ANTAR" evidence="6">
    <location>
        <begin position="177"/>
        <end position="238"/>
    </location>
</feature>
<dbReference type="SUPFAM" id="SSF52172">
    <property type="entry name" value="CheY-like"/>
    <property type="match status" value="1"/>
</dbReference>
<dbReference type="InterPro" id="IPR012074">
    <property type="entry name" value="GAF_ANTAR"/>
</dbReference>
<evidence type="ECO:0000256" key="2">
    <source>
        <dbReference type="ARBA" id="ARBA00022777"/>
    </source>
</evidence>
<dbReference type="Gene3D" id="3.30.450.40">
    <property type="match status" value="1"/>
</dbReference>
<dbReference type="AlphaFoldDB" id="A0A2T0RI51"/>
<dbReference type="InterPro" id="IPR029016">
    <property type="entry name" value="GAF-like_dom_sf"/>
</dbReference>
<evidence type="ECO:0000259" key="6">
    <source>
        <dbReference type="PROSITE" id="PS50921"/>
    </source>
</evidence>
<dbReference type="InterPro" id="IPR003018">
    <property type="entry name" value="GAF"/>
</dbReference>
<name>A0A2T0RI51_9ACTN</name>
<keyword evidence="2" id="KW-0418">Kinase</keyword>
<dbReference type="SUPFAM" id="SSF55781">
    <property type="entry name" value="GAF domain-like"/>
    <property type="match status" value="1"/>
</dbReference>
<dbReference type="SMART" id="SM00065">
    <property type="entry name" value="GAF"/>
    <property type="match status" value="1"/>
</dbReference>
<dbReference type="InterPro" id="IPR011006">
    <property type="entry name" value="CheY-like_superfamily"/>
</dbReference>
<keyword evidence="3" id="KW-0805">Transcription regulation</keyword>
<proteinExistence type="predicted"/>
<evidence type="ECO:0000256" key="5">
    <source>
        <dbReference type="SAM" id="MobiDB-lite"/>
    </source>
</evidence>
<keyword evidence="8" id="KW-1185">Reference proteome</keyword>
<dbReference type="RefSeq" id="WP_146164241.1">
    <property type="nucleotide sequence ID" value="NZ_PVZG01000022.1"/>
</dbReference>
<dbReference type="Pfam" id="PF13185">
    <property type="entry name" value="GAF_2"/>
    <property type="match status" value="1"/>
</dbReference>
<dbReference type="GO" id="GO:0016301">
    <property type="term" value="F:kinase activity"/>
    <property type="evidence" value="ECO:0007669"/>
    <property type="project" value="UniProtKB-KW"/>
</dbReference>
<dbReference type="InterPro" id="IPR036388">
    <property type="entry name" value="WH-like_DNA-bd_sf"/>
</dbReference>
<gene>
    <name evidence="7" type="ORF">CLV70_12240</name>
</gene>
<sequence>MTQGDAGRGRPSTSYTGEPVPDGLVEILVDLARSLQDESDLQDTLGAIVTAAVGTVPGAEHAGLTVAQSGRRLRTCAATADVVQEVDAIQYATSQGPCLEASHEHRTIRLSDMNRERRWPDFCTRTARLGVLSMLSFQLYVERDNMGALSLYSTRANAFSDESEHVGLLFAAHAAVAMAGARREQDLVRALSARDLIGQAKGILMERHKLTGDQAFQLLVRASQRANTKLTDIAHQLVETGELAERAVR</sequence>
<evidence type="ECO:0000256" key="3">
    <source>
        <dbReference type="ARBA" id="ARBA00023015"/>
    </source>
</evidence>
<dbReference type="EMBL" id="PVZG01000022">
    <property type="protein sequence ID" value="PRY20801.1"/>
    <property type="molecule type" value="Genomic_DNA"/>
</dbReference>
<dbReference type="Proteomes" id="UP000239209">
    <property type="component" value="Unassembled WGS sequence"/>
</dbReference>
<dbReference type="InterPro" id="IPR005561">
    <property type="entry name" value="ANTAR"/>
</dbReference>
<protein>
    <submittedName>
        <fullName evidence="7">GAF domain-containing protein</fullName>
    </submittedName>
</protein>
<reference evidence="7 8" key="1">
    <citation type="submission" date="2018-03" db="EMBL/GenBank/DDBJ databases">
        <title>Genomic Encyclopedia of Archaeal and Bacterial Type Strains, Phase II (KMG-II): from individual species to whole genera.</title>
        <authorList>
            <person name="Goeker M."/>
        </authorList>
    </citation>
    <scope>NUCLEOTIDE SEQUENCE [LARGE SCALE GENOMIC DNA]</scope>
    <source>
        <strain evidence="7 8">DSM 45348</strain>
    </source>
</reference>